<sequence length="166" mass="17177">MPKKTLIKIFAIIAVAAIAFASFTSLGGDDTVSETASTAGLPTVTNNAGEAPTITHVPGTAPTTLQSVDIIEGTGAEVLATSTITFHYTLMSWSDGQVLESSWTSGQPAVYPLTQLIAGWQQGLPGMKVGGRRLLVVPPSLGYGVIPGHPLEAETLIFSLDILAVS</sequence>
<dbReference type="PROSITE" id="PS50059">
    <property type="entry name" value="FKBP_PPIASE"/>
    <property type="match status" value="1"/>
</dbReference>
<dbReference type="AlphaFoldDB" id="A0A6J6KUU3"/>
<gene>
    <name evidence="6" type="ORF">UFOPK2157_00008</name>
    <name evidence="8" type="ORF">UFOPK2228_00674</name>
    <name evidence="7" type="ORF">UFOPK2245_00656</name>
</gene>
<dbReference type="EMBL" id="CAEZWK010000012">
    <property type="protein sequence ID" value="CAB4652263.1"/>
    <property type="molecule type" value="Genomic_DNA"/>
</dbReference>
<dbReference type="GO" id="GO:0003755">
    <property type="term" value="F:peptidyl-prolyl cis-trans isomerase activity"/>
    <property type="evidence" value="ECO:0007669"/>
    <property type="project" value="UniProtKB-KW"/>
</dbReference>
<evidence type="ECO:0000313" key="7">
    <source>
        <dbReference type="EMBL" id="CAB4652263.1"/>
    </source>
</evidence>
<evidence type="ECO:0000256" key="2">
    <source>
        <dbReference type="ARBA" id="ARBA00013194"/>
    </source>
</evidence>
<dbReference type="InterPro" id="IPR046357">
    <property type="entry name" value="PPIase_dom_sf"/>
</dbReference>
<proteinExistence type="predicted"/>
<evidence type="ECO:0000313" key="6">
    <source>
        <dbReference type="EMBL" id="CAB4633172.1"/>
    </source>
</evidence>
<organism evidence="7">
    <name type="scientific">freshwater metagenome</name>
    <dbReference type="NCBI Taxonomy" id="449393"/>
    <lineage>
        <taxon>unclassified sequences</taxon>
        <taxon>metagenomes</taxon>
        <taxon>ecological metagenomes</taxon>
    </lineage>
</organism>
<reference evidence="7" key="1">
    <citation type="submission" date="2020-05" db="EMBL/GenBank/DDBJ databases">
        <authorList>
            <person name="Chiriac C."/>
            <person name="Salcher M."/>
            <person name="Ghai R."/>
            <person name="Kavagutti S V."/>
        </authorList>
    </citation>
    <scope>NUCLEOTIDE SEQUENCE</scope>
</reference>
<dbReference type="EC" id="5.2.1.8" evidence="2"/>
<dbReference type="EMBL" id="CAEZVW010000001">
    <property type="protein sequence ID" value="CAB4633172.1"/>
    <property type="molecule type" value="Genomic_DNA"/>
</dbReference>
<accession>A0A6J6KUU3</accession>
<feature type="domain" description="PPIase FKBP-type" evidence="5">
    <location>
        <begin position="81"/>
        <end position="166"/>
    </location>
</feature>
<evidence type="ECO:0000259" key="5">
    <source>
        <dbReference type="PROSITE" id="PS50059"/>
    </source>
</evidence>
<dbReference type="InterPro" id="IPR001179">
    <property type="entry name" value="PPIase_FKBP_dom"/>
</dbReference>
<evidence type="ECO:0000256" key="3">
    <source>
        <dbReference type="ARBA" id="ARBA00023110"/>
    </source>
</evidence>
<evidence type="ECO:0000256" key="4">
    <source>
        <dbReference type="ARBA" id="ARBA00023235"/>
    </source>
</evidence>
<keyword evidence="3" id="KW-0697">Rotamase</keyword>
<protein>
    <recommendedName>
        <fullName evidence="2">peptidylprolyl isomerase</fullName>
        <ecNumber evidence="2">5.2.1.8</ecNumber>
    </recommendedName>
</protein>
<dbReference type="Pfam" id="PF00254">
    <property type="entry name" value="FKBP_C"/>
    <property type="match status" value="1"/>
</dbReference>
<evidence type="ECO:0000313" key="8">
    <source>
        <dbReference type="EMBL" id="CAB4652491.1"/>
    </source>
</evidence>
<comment type="catalytic activity">
    <reaction evidence="1">
        <text>[protein]-peptidylproline (omega=180) = [protein]-peptidylproline (omega=0)</text>
        <dbReference type="Rhea" id="RHEA:16237"/>
        <dbReference type="Rhea" id="RHEA-COMP:10747"/>
        <dbReference type="Rhea" id="RHEA-COMP:10748"/>
        <dbReference type="ChEBI" id="CHEBI:83833"/>
        <dbReference type="ChEBI" id="CHEBI:83834"/>
        <dbReference type="EC" id="5.2.1.8"/>
    </reaction>
</comment>
<dbReference type="EMBL" id="CAEZWF010000014">
    <property type="protein sequence ID" value="CAB4652491.1"/>
    <property type="molecule type" value="Genomic_DNA"/>
</dbReference>
<keyword evidence="4" id="KW-0413">Isomerase</keyword>
<dbReference type="Gene3D" id="3.10.50.40">
    <property type="match status" value="1"/>
</dbReference>
<dbReference type="PANTHER" id="PTHR43811">
    <property type="entry name" value="FKBP-TYPE PEPTIDYL-PROLYL CIS-TRANS ISOMERASE FKPA"/>
    <property type="match status" value="1"/>
</dbReference>
<evidence type="ECO:0000256" key="1">
    <source>
        <dbReference type="ARBA" id="ARBA00000971"/>
    </source>
</evidence>
<name>A0A6J6KUU3_9ZZZZ</name>
<dbReference type="SUPFAM" id="SSF54534">
    <property type="entry name" value="FKBP-like"/>
    <property type="match status" value="1"/>
</dbReference>
<dbReference type="PANTHER" id="PTHR43811:SF19">
    <property type="entry name" value="39 KDA FK506-BINDING NUCLEAR PROTEIN"/>
    <property type="match status" value="1"/>
</dbReference>